<dbReference type="Pfam" id="PF17313">
    <property type="entry name" value="DUF5359"/>
    <property type="match status" value="1"/>
</dbReference>
<evidence type="ECO:0000256" key="1">
    <source>
        <dbReference type="SAM" id="Phobius"/>
    </source>
</evidence>
<evidence type="ECO:0000313" key="3">
    <source>
        <dbReference type="Proteomes" id="UP000030147"/>
    </source>
</evidence>
<dbReference type="InterPro" id="IPR035281">
    <property type="entry name" value="DUF5359"/>
</dbReference>
<dbReference type="AlphaFoldDB" id="A0A0A2TEY7"/>
<sequence length="66" mass="8082">MKRIEQWLVILVFFHAIFLIGVQWLLLHTDMGYYIHPIYEYFGVNREYQGEILETIDRIFQDVLSF</sequence>
<proteinExistence type="predicted"/>
<dbReference type="RefSeq" id="WP_052111256.1">
    <property type="nucleotide sequence ID" value="NZ_AVBF01000019.1"/>
</dbReference>
<name>A0A0A2TEY7_9BACI</name>
<protein>
    <submittedName>
        <fullName evidence="2">Uncharacterized protein</fullName>
    </submittedName>
</protein>
<reference evidence="2 3" key="1">
    <citation type="journal article" date="2015" name="Stand. Genomic Sci.">
        <title>High quality draft genome sequence of the moderately halophilic bacterium Pontibacillus yanchengensis Y32(T) and comparison among Pontibacillus genomes.</title>
        <authorList>
            <person name="Huang J."/>
            <person name="Qiao Z.X."/>
            <person name="Tang J.W."/>
            <person name="Wang G."/>
        </authorList>
    </citation>
    <scope>NUCLEOTIDE SEQUENCE [LARGE SCALE GENOMIC DNA]</scope>
    <source>
        <strain evidence="2 3">Y32</strain>
    </source>
</reference>
<gene>
    <name evidence="2" type="ORF">N782_07695</name>
</gene>
<keyword evidence="3" id="KW-1185">Reference proteome</keyword>
<dbReference type="eggNOG" id="ENOG5030CED">
    <property type="taxonomic scope" value="Bacteria"/>
</dbReference>
<dbReference type="EMBL" id="AVBF01000019">
    <property type="protein sequence ID" value="KGP72993.1"/>
    <property type="molecule type" value="Genomic_DNA"/>
</dbReference>
<organism evidence="2 3">
    <name type="scientific">Pontibacillus yanchengensis Y32</name>
    <dbReference type="NCBI Taxonomy" id="1385514"/>
    <lineage>
        <taxon>Bacteria</taxon>
        <taxon>Bacillati</taxon>
        <taxon>Bacillota</taxon>
        <taxon>Bacilli</taxon>
        <taxon>Bacillales</taxon>
        <taxon>Bacillaceae</taxon>
        <taxon>Pontibacillus</taxon>
    </lineage>
</organism>
<feature type="transmembrane region" description="Helical" evidence="1">
    <location>
        <begin position="7"/>
        <end position="27"/>
    </location>
</feature>
<evidence type="ECO:0000313" key="2">
    <source>
        <dbReference type="EMBL" id="KGP72993.1"/>
    </source>
</evidence>
<comment type="caution">
    <text evidence="2">The sequence shown here is derived from an EMBL/GenBank/DDBJ whole genome shotgun (WGS) entry which is preliminary data.</text>
</comment>
<keyword evidence="1" id="KW-0472">Membrane</keyword>
<dbReference type="STRING" id="1385514.N782_07695"/>
<keyword evidence="1" id="KW-1133">Transmembrane helix</keyword>
<keyword evidence="1" id="KW-0812">Transmembrane</keyword>
<dbReference type="Proteomes" id="UP000030147">
    <property type="component" value="Unassembled WGS sequence"/>
</dbReference>
<accession>A0A0A2TEY7</accession>
<dbReference type="OrthoDB" id="2691805at2"/>